<dbReference type="InterPro" id="IPR000653">
    <property type="entry name" value="DegT/StrS_aminotransferase"/>
</dbReference>
<evidence type="ECO:0000256" key="3">
    <source>
        <dbReference type="PIRSR" id="PIRSR000390-1"/>
    </source>
</evidence>
<dbReference type="InterPro" id="IPR015421">
    <property type="entry name" value="PyrdxlP-dep_Trfase_major"/>
</dbReference>
<keyword evidence="6" id="KW-0808">Transferase</keyword>
<dbReference type="FunFam" id="3.40.640.10:FF:000089">
    <property type="entry name" value="Aminotransferase, DegT/DnrJ/EryC1/StrS family"/>
    <property type="match status" value="1"/>
</dbReference>
<dbReference type="Pfam" id="PF01041">
    <property type="entry name" value="DegT_DnrJ_EryC1"/>
    <property type="match status" value="1"/>
</dbReference>
<dbReference type="GO" id="GO:0008483">
    <property type="term" value="F:transaminase activity"/>
    <property type="evidence" value="ECO:0007669"/>
    <property type="project" value="UniProtKB-KW"/>
</dbReference>
<evidence type="ECO:0000256" key="1">
    <source>
        <dbReference type="ARBA" id="ARBA00022898"/>
    </source>
</evidence>
<feature type="modified residue" description="N6-(pyridoxal phosphate)lysine" evidence="4">
    <location>
        <position position="185"/>
    </location>
</feature>
<dbReference type="PANTHER" id="PTHR30244">
    <property type="entry name" value="TRANSAMINASE"/>
    <property type="match status" value="1"/>
</dbReference>
<dbReference type="AlphaFoldDB" id="A0A414T709"/>
<dbReference type="InterPro" id="IPR015424">
    <property type="entry name" value="PyrdxlP-dep_Trfase"/>
</dbReference>
<name>A0A414T709_9FIRM</name>
<evidence type="ECO:0000313" key="7">
    <source>
        <dbReference type="Proteomes" id="UP000284051"/>
    </source>
</evidence>
<dbReference type="Gene3D" id="3.40.640.10">
    <property type="entry name" value="Type I PLP-dependent aspartate aminotransferase-like (Major domain)"/>
    <property type="match status" value="1"/>
</dbReference>
<dbReference type="PANTHER" id="PTHR30244:SF36">
    <property type="entry name" value="3-OXO-GLUCOSE-6-PHOSPHATE:GLUTAMATE AMINOTRANSFERASE"/>
    <property type="match status" value="1"/>
</dbReference>
<accession>A0A414T709</accession>
<dbReference type="Proteomes" id="UP000284051">
    <property type="component" value="Unassembled WGS sequence"/>
</dbReference>
<evidence type="ECO:0000256" key="4">
    <source>
        <dbReference type="PIRSR" id="PIRSR000390-2"/>
    </source>
</evidence>
<dbReference type="CDD" id="cd00616">
    <property type="entry name" value="AHBA_syn"/>
    <property type="match status" value="1"/>
</dbReference>
<organism evidence="6 7">
    <name type="scientific">Roseburia intestinalis</name>
    <dbReference type="NCBI Taxonomy" id="166486"/>
    <lineage>
        <taxon>Bacteria</taxon>
        <taxon>Bacillati</taxon>
        <taxon>Bacillota</taxon>
        <taxon>Clostridia</taxon>
        <taxon>Lachnospirales</taxon>
        <taxon>Lachnospiraceae</taxon>
        <taxon>Roseburia</taxon>
    </lineage>
</organism>
<dbReference type="PIRSF" id="PIRSF000390">
    <property type="entry name" value="PLP_StrS"/>
    <property type="match status" value="1"/>
</dbReference>
<dbReference type="Gene3D" id="3.90.1150.10">
    <property type="entry name" value="Aspartate Aminotransferase, domain 1"/>
    <property type="match status" value="1"/>
</dbReference>
<dbReference type="EMBL" id="QRID01000003">
    <property type="protein sequence ID" value="RHG29958.1"/>
    <property type="molecule type" value="Genomic_DNA"/>
</dbReference>
<sequence>MIPLMNLDRQYASLQEQLDEAALKVLHSGNYILGEEVTEFEKEFANYCGVKYAVGVGNGTDALIIALQACGIKPGDEVITCAMSFFATAEAIGIVGATPVFVDCKKDTFVIDSAKIEEKITNKTKAIIPIHLYGQCAEMDEIKNIAKKYNLKVIEDAAQAAGAEYKGKKAGAMGDVGCFSFFPTKNLGCAGDGGIITTNDEEVYKQCLALRVHGSGMNGLFTYGKRKNIDVSEENIDFNGNLPKYFNFVLGHNSRLDALQAALLRVKLPHLENWNSIRRNFAAEYNDKINNAVIIKPVCGKDSLHIYYVYVILTEHRDELRKKMDEEGIATGVYFPVPLHLQKVFEDLGYTEGDMPNAEYLAAHSLAIPMFAELTEEEINKVVEVINGFER</sequence>
<proteinExistence type="inferred from homology"/>
<dbReference type="RefSeq" id="WP_118772041.1">
    <property type="nucleotide sequence ID" value="NZ_JADNLD010000007.1"/>
</dbReference>
<evidence type="ECO:0000256" key="2">
    <source>
        <dbReference type="ARBA" id="ARBA00037999"/>
    </source>
</evidence>
<protein>
    <submittedName>
        <fullName evidence="6">DegT/DnrJ/EryC1/StrS family aminotransferase</fullName>
    </submittedName>
</protein>
<evidence type="ECO:0000313" key="6">
    <source>
        <dbReference type="EMBL" id="RHG29958.1"/>
    </source>
</evidence>
<comment type="similarity">
    <text evidence="2 5">Belongs to the DegT/DnrJ/EryC1 family.</text>
</comment>
<comment type="caution">
    <text evidence="6">The sequence shown here is derived from an EMBL/GenBank/DDBJ whole genome shotgun (WGS) entry which is preliminary data.</text>
</comment>
<dbReference type="GO" id="GO:0030170">
    <property type="term" value="F:pyridoxal phosphate binding"/>
    <property type="evidence" value="ECO:0007669"/>
    <property type="project" value="UniProtKB-ARBA"/>
</dbReference>
<reference evidence="6 7" key="1">
    <citation type="submission" date="2018-08" db="EMBL/GenBank/DDBJ databases">
        <title>A genome reference for cultivated species of the human gut microbiota.</title>
        <authorList>
            <person name="Zou Y."/>
            <person name="Xue W."/>
            <person name="Luo G."/>
        </authorList>
    </citation>
    <scope>NUCLEOTIDE SEQUENCE [LARGE SCALE GENOMIC DNA]</scope>
    <source>
        <strain evidence="6 7">AM22-21LB</strain>
    </source>
</reference>
<dbReference type="InterPro" id="IPR015422">
    <property type="entry name" value="PyrdxlP-dep_Trfase_small"/>
</dbReference>
<gene>
    <name evidence="6" type="ORF">DW264_04045</name>
</gene>
<keyword evidence="1 4" id="KW-0663">Pyridoxal phosphate</keyword>
<evidence type="ECO:0000256" key="5">
    <source>
        <dbReference type="RuleBase" id="RU004508"/>
    </source>
</evidence>
<dbReference type="SUPFAM" id="SSF53383">
    <property type="entry name" value="PLP-dependent transferases"/>
    <property type="match status" value="1"/>
</dbReference>
<keyword evidence="6" id="KW-0032">Aminotransferase</keyword>
<dbReference type="GO" id="GO:0000271">
    <property type="term" value="P:polysaccharide biosynthetic process"/>
    <property type="evidence" value="ECO:0007669"/>
    <property type="project" value="TreeGrafter"/>
</dbReference>
<feature type="active site" description="Proton acceptor" evidence="3">
    <location>
        <position position="185"/>
    </location>
</feature>